<feature type="transmembrane region" description="Helical" evidence="2">
    <location>
        <begin position="309"/>
        <end position="330"/>
    </location>
</feature>
<keyword evidence="2" id="KW-1133">Transmembrane helix</keyword>
<dbReference type="EMBL" id="ML991787">
    <property type="protein sequence ID" value="KAF2236138.1"/>
    <property type="molecule type" value="Genomic_DNA"/>
</dbReference>
<feature type="transmembrane region" description="Helical" evidence="2">
    <location>
        <begin position="342"/>
        <end position="360"/>
    </location>
</feature>
<feature type="transmembrane region" description="Helical" evidence="2">
    <location>
        <begin position="162"/>
        <end position="184"/>
    </location>
</feature>
<evidence type="ECO:0000256" key="2">
    <source>
        <dbReference type="SAM" id="Phobius"/>
    </source>
</evidence>
<evidence type="ECO:0000256" key="1">
    <source>
        <dbReference type="SAM" id="MobiDB-lite"/>
    </source>
</evidence>
<proteinExistence type="predicted"/>
<feature type="region of interest" description="Disordered" evidence="1">
    <location>
        <begin position="1"/>
        <end position="28"/>
    </location>
</feature>
<keyword evidence="4" id="KW-1185">Reference proteome</keyword>
<organism evidence="3 4">
    <name type="scientific">Viridothelium virens</name>
    <name type="common">Speckled blister lichen</name>
    <name type="synonym">Trypethelium virens</name>
    <dbReference type="NCBI Taxonomy" id="1048519"/>
    <lineage>
        <taxon>Eukaryota</taxon>
        <taxon>Fungi</taxon>
        <taxon>Dikarya</taxon>
        <taxon>Ascomycota</taxon>
        <taxon>Pezizomycotina</taxon>
        <taxon>Dothideomycetes</taxon>
        <taxon>Dothideomycetes incertae sedis</taxon>
        <taxon>Trypetheliales</taxon>
        <taxon>Trypetheliaceae</taxon>
        <taxon>Viridothelium</taxon>
    </lineage>
</organism>
<accession>A0A6A6HE78</accession>
<keyword evidence="2" id="KW-0472">Membrane</keyword>
<feature type="transmembrane region" description="Helical" evidence="2">
    <location>
        <begin position="380"/>
        <end position="399"/>
    </location>
</feature>
<sequence length="407" mass="45342">MSRSTTFKSPARQPLVHHSQAQLKPDHVQGPVSFFNPTRARFDLPSLQAPPVNAPSSSYAGGTPPPVGDAQLEWRSRDNRKGRHVLIVPSTHKKTDSPQLTTTWSGIAQGIWRMFTVMAWWDVSWWIAVLFTWGSAIFVVCGFFYWLPLAAPNTEFPNESSIAGGVTAFLGATLFTIGGVLLIVEASNENQTGCFGWALEHAFSHTNESDSEAISPNKDAPRLRPAECSHHHGQGVHRSDVLHLQHPSAGRNWEWWPTWHELKTHYFHEIGWWASSVMAVGAVIFYVSGIMALPGIYNKISTPVLDGTYWLAYLVGGILFVISSVFYVLETQSAWYIPAPKLIGWWIGVLNLIGSVGWTLSASFGYCSASWCVYQSNLSLLWASWAFLFGSGLLWYEALDKYPVERA</sequence>
<evidence type="ECO:0008006" key="5">
    <source>
        <dbReference type="Google" id="ProtNLM"/>
    </source>
</evidence>
<name>A0A6A6HE78_VIRVR</name>
<reference evidence="3" key="1">
    <citation type="journal article" date="2020" name="Stud. Mycol.">
        <title>101 Dothideomycetes genomes: a test case for predicting lifestyles and emergence of pathogens.</title>
        <authorList>
            <person name="Haridas S."/>
            <person name="Albert R."/>
            <person name="Binder M."/>
            <person name="Bloem J."/>
            <person name="Labutti K."/>
            <person name="Salamov A."/>
            <person name="Andreopoulos B."/>
            <person name="Baker S."/>
            <person name="Barry K."/>
            <person name="Bills G."/>
            <person name="Bluhm B."/>
            <person name="Cannon C."/>
            <person name="Castanera R."/>
            <person name="Culley D."/>
            <person name="Daum C."/>
            <person name="Ezra D."/>
            <person name="Gonzalez J."/>
            <person name="Henrissat B."/>
            <person name="Kuo A."/>
            <person name="Liang C."/>
            <person name="Lipzen A."/>
            <person name="Lutzoni F."/>
            <person name="Magnuson J."/>
            <person name="Mondo S."/>
            <person name="Nolan M."/>
            <person name="Ohm R."/>
            <person name="Pangilinan J."/>
            <person name="Park H.-J."/>
            <person name="Ramirez L."/>
            <person name="Alfaro M."/>
            <person name="Sun H."/>
            <person name="Tritt A."/>
            <person name="Yoshinaga Y."/>
            <person name="Zwiers L.-H."/>
            <person name="Turgeon B."/>
            <person name="Goodwin S."/>
            <person name="Spatafora J."/>
            <person name="Crous P."/>
            <person name="Grigoriev I."/>
        </authorList>
    </citation>
    <scope>NUCLEOTIDE SEQUENCE</scope>
    <source>
        <strain evidence="3">Tuck. ex Michener</strain>
    </source>
</reference>
<dbReference type="OrthoDB" id="2603at2759"/>
<gene>
    <name evidence="3" type="ORF">EV356DRAFT_482721</name>
</gene>
<evidence type="ECO:0000313" key="4">
    <source>
        <dbReference type="Proteomes" id="UP000800092"/>
    </source>
</evidence>
<dbReference type="AlphaFoldDB" id="A0A6A6HE78"/>
<feature type="transmembrane region" description="Helical" evidence="2">
    <location>
        <begin position="270"/>
        <end position="297"/>
    </location>
</feature>
<feature type="transmembrane region" description="Helical" evidence="2">
    <location>
        <begin position="123"/>
        <end position="147"/>
    </location>
</feature>
<keyword evidence="2" id="KW-0812">Transmembrane</keyword>
<evidence type="ECO:0000313" key="3">
    <source>
        <dbReference type="EMBL" id="KAF2236138.1"/>
    </source>
</evidence>
<dbReference type="Proteomes" id="UP000800092">
    <property type="component" value="Unassembled WGS sequence"/>
</dbReference>
<protein>
    <recommendedName>
        <fullName evidence="5">Integral membrane protein</fullName>
    </recommendedName>
</protein>